<dbReference type="SUPFAM" id="SSF53850">
    <property type="entry name" value="Periplasmic binding protein-like II"/>
    <property type="match status" value="1"/>
</dbReference>
<dbReference type="PROSITE" id="PS51257">
    <property type="entry name" value="PROKAR_LIPOPROTEIN"/>
    <property type="match status" value="1"/>
</dbReference>
<comment type="similarity">
    <text evidence="1">Belongs to the bacterial solute-binding protein 3 family.</text>
</comment>
<dbReference type="PANTHER" id="PTHR30085:SF6">
    <property type="entry name" value="ABC TRANSPORTER GLUTAMINE-BINDING PROTEIN GLNH"/>
    <property type="match status" value="1"/>
</dbReference>
<keyword evidence="3 5" id="KW-0732">Signal</keyword>
<keyword evidence="8" id="KW-1185">Reference proteome</keyword>
<evidence type="ECO:0000259" key="6">
    <source>
        <dbReference type="SMART" id="SM00062"/>
    </source>
</evidence>
<feature type="compositionally biased region" description="Basic and acidic residues" evidence="4">
    <location>
        <begin position="286"/>
        <end position="295"/>
    </location>
</feature>
<keyword evidence="2" id="KW-0813">Transport</keyword>
<dbReference type="Proteomes" id="UP001501638">
    <property type="component" value="Unassembled WGS sequence"/>
</dbReference>
<dbReference type="InterPro" id="IPR001638">
    <property type="entry name" value="Solute-binding_3/MltF_N"/>
</dbReference>
<dbReference type="PANTHER" id="PTHR30085">
    <property type="entry name" value="AMINO ACID ABC TRANSPORTER PERMEASE"/>
    <property type="match status" value="1"/>
</dbReference>
<dbReference type="Pfam" id="PF00497">
    <property type="entry name" value="SBP_bac_3"/>
    <property type="match status" value="1"/>
</dbReference>
<protein>
    <submittedName>
        <fullName evidence="7">Glutamate ABC transporter substrate-binding protein</fullName>
    </submittedName>
</protein>
<evidence type="ECO:0000256" key="3">
    <source>
        <dbReference type="ARBA" id="ARBA00022729"/>
    </source>
</evidence>
<feature type="region of interest" description="Disordered" evidence="4">
    <location>
        <begin position="286"/>
        <end position="308"/>
    </location>
</feature>
<comment type="caution">
    <text evidence="7">The sequence shown here is derived from an EMBL/GenBank/DDBJ whole genome shotgun (WGS) entry which is preliminary data.</text>
</comment>
<evidence type="ECO:0000256" key="4">
    <source>
        <dbReference type="SAM" id="MobiDB-lite"/>
    </source>
</evidence>
<feature type="signal peptide" evidence="5">
    <location>
        <begin position="1"/>
        <end position="25"/>
    </location>
</feature>
<dbReference type="RefSeq" id="WP_344321371.1">
    <property type="nucleotide sequence ID" value="NZ_BAAASZ010000014.1"/>
</dbReference>
<gene>
    <name evidence="7" type="ORF">GCM10010405_15570</name>
</gene>
<evidence type="ECO:0000313" key="8">
    <source>
        <dbReference type="Proteomes" id="UP001501638"/>
    </source>
</evidence>
<accession>A0ABP5WSN8</accession>
<feature type="chain" id="PRO_5046256418" evidence="5">
    <location>
        <begin position="26"/>
        <end position="308"/>
    </location>
</feature>
<evidence type="ECO:0000256" key="1">
    <source>
        <dbReference type="ARBA" id="ARBA00010333"/>
    </source>
</evidence>
<feature type="domain" description="Solute-binding protein family 3/N-terminal" evidence="6">
    <location>
        <begin position="49"/>
        <end position="281"/>
    </location>
</feature>
<dbReference type="InterPro" id="IPR051455">
    <property type="entry name" value="Bact_solute-bind_prot3"/>
</dbReference>
<evidence type="ECO:0000256" key="5">
    <source>
        <dbReference type="SAM" id="SignalP"/>
    </source>
</evidence>
<evidence type="ECO:0000313" key="7">
    <source>
        <dbReference type="EMBL" id="GAA2433452.1"/>
    </source>
</evidence>
<dbReference type="EMBL" id="BAAASZ010000014">
    <property type="protein sequence ID" value="GAA2433452.1"/>
    <property type="molecule type" value="Genomic_DNA"/>
</dbReference>
<organism evidence="7 8">
    <name type="scientific">Streptomyces macrosporus</name>
    <dbReference type="NCBI Taxonomy" id="44032"/>
    <lineage>
        <taxon>Bacteria</taxon>
        <taxon>Bacillati</taxon>
        <taxon>Actinomycetota</taxon>
        <taxon>Actinomycetes</taxon>
        <taxon>Kitasatosporales</taxon>
        <taxon>Streptomycetaceae</taxon>
        <taxon>Streptomyces</taxon>
    </lineage>
</organism>
<reference evidence="8" key="1">
    <citation type="journal article" date="2019" name="Int. J. Syst. Evol. Microbiol.">
        <title>The Global Catalogue of Microorganisms (GCM) 10K type strain sequencing project: providing services to taxonomists for standard genome sequencing and annotation.</title>
        <authorList>
            <consortium name="The Broad Institute Genomics Platform"/>
            <consortium name="The Broad Institute Genome Sequencing Center for Infectious Disease"/>
            <person name="Wu L."/>
            <person name="Ma J."/>
        </authorList>
    </citation>
    <scope>NUCLEOTIDE SEQUENCE [LARGE SCALE GENOMIC DNA]</scope>
    <source>
        <strain evidence="8">JCM 6305</strain>
    </source>
</reference>
<dbReference type="SMART" id="SM00062">
    <property type="entry name" value="PBPb"/>
    <property type="match status" value="1"/>
</dbReference>
<proteinExistence type="inferred from homology"/>
<sequence>MSPITRLAATATALCGALLLTAACADGKDAPEPPGTSAPSERASIFDKGVNIAVKFDQPGFNYKDNRTQKYAGFENDLANFLDGQLDFPDMSPNDEPSWRREEVLVKDTAQLVIATYSITEERERKIDFAGPYFETRQGLLVQADDTSITSRESTAGKLVCTVRGSVSAPDSSTSDTGDQLAELLPEARINDTRSNYSECVDLLRKGDIDAVWTDQIVLHGFAERHDDVRVVEGLEIGSPQLYGIGIRDGREEDCERIAEALREFLASSDWRDSFESHFPRLAEEDEQFEQHYKPDPSLVDDYSCSDD</sequence>
<dbReference type="Gene3D" id="3.40.190.10">
    <property type="entry name" value="Periplasmic binding protein-like II"/>
    <property type="match status" value="2"/>
</dbReference>
<evidence type="ECO:0000256" key="2">
    <source>
        <dbReference type="ARBA" id="ARBA00022448"/>
    </source>
</evidence>
<name>A0ABP5WSN8_9ACTN</name>